<dbReference type="STRING" id="1306861.A0A4U6XMA7"/>
<sequence length="492" mass="54029">MSFTSVFHVKEHVLDGSHIREFPRALSRSQDDVLKLAVKEYIPKDNPSPKPGDVTIIGAHANGFPKVRRRRPVHHLSPTVPSSCPLHLDKPKLPLPYISLTLALKRPLTVPPLKELYEALWQDLHAESLKPSSTFRIRSIIIADAAWQSASAALNEPLLGNDPGWFDHPRDLLHLINTLRPPRPLVGIGHSFGGSAIANVALINPRLFSAIVLLDPVISKWSSNAKGTIESSPAAASARRRDLWPSRAAARAAFLKSPFYRAWDPRVFDAWLHHGLRDLPTQLYPTATPEAADGAAAIASEKDRAVTLATTKHQEVFTYFRPSWDAYDAAGREIVRPDLVPDIDPGLNESYFTFPVYRSEGASTLARLPQLRPRVLYVFGGASDLSTPDLREEKMQLTGTGVGGSGGAARGKVKEVTLPGAGHLFPMEVPGTSAELSAGWIEEALADWRAEQADYERWTRLSVAEKTTLTDEWIKRLGGSARSPKAKAKAKI</sequence>
<dbReference type="Pfam" id="PF12697">
    <property type="entry name" value="Abhydrolase_6"/>
    <property type="match status" value="1"/>
</dbReference>
<name>A0A4U6XMA7_9PEZI</name>
<evidence type="ECO:0000259" key="1">
    <source>
        <dbReference type="Pfam" id="PF12697"/>
    </source>
</evidence>
<keyword evidence="3" id="KW-1185">Reference proteome</keyword>
<protein>
    <recommendedName>
        <fullName evidence="1">AB hydrolase-1 domain-containing protein</fullName>
    </recommendedName>
</protein>
<proteinExistence type="predicted"/>
<accession>A0A4U6XMA7</accession>
<comment type="caution">
    <text evidence="2">The sequence shown here is derived from an EMBL/GenBank/DDBJ whole genome shotgun (WGS) entry which is preliminary data.</text>
</comment>
<dbReference type="Proteomes" id="UP000310108">
    <property type="component" value="Unassembled WGS sequence"/>
</dbReference>
<evidence type="ECO:0000313" key="2">
    <source>
        <dbReference type="EMBL" id="TKW56805.1"/>
    </source>
</evidence>
<dbReference type="InterPro" id="IPR029058">
    <property type="entry name" value="AB_hydrolase_fold"/>
</dbReference>
<evidence type="ECO:0000313" key="3">
    <source>
        <dbReference type="Proteomes" id="UP000310108"/>
    </source>
</evidence>
<reference evidence="2 3" key="1">
    <citation type="journal article" date="2019" name="PLoS ONE">
        <title>Comparative genome analysis indicates high evolutionary potential of pathogenicity genes in Colletotrichum tanaceti.</title>
        <authorList>
            <person name="Lelwala R.V."/>
            <person name="Korhonen P.K."/>
            <person name="Young N.D."/>
            <person name="Scott J.B."/>
            <person name="Ades P.A."/>
            <person name="Gasser R.B."/>
            <person name="Taylor P.W.J."/>
        </authorList>
    </citation>
    <scope>NUCLEOTIDE SEQUENCE [LARGE SCALE GENOMIC DNA]</scope>
    <source>
        <strain evidence="2">BRIP57314</strain>
    </source>
</reference>
<dbReference type="EMBL" id="PJEX01000058">
    <property type="protein sequence ID" value="TKW56805.1"/>
    <property type="molecule type" value="Genomic_DNA"/>
</dbReference>
<dbReference type="SUPFAM" id="SSF53474">
    <property type="entry name" value="alpha/beta-Hydrolases"/>
    <property type="match status" value="1"/>
</dbReference>
<gene>
    <name evidence="2" type="ORF">CTA1_6869</name>
</gene>
<dbReference type="InterPro" id="IPR000073">
    <property type="entry name" value="AB_hydrolase_1"/>
</dbReference>
<dbReference type="AlphaFoldDB" id="A0A4U6XMA7"/>
<dbReference type="Gene3D" id="3.40.50.1820">
    <property type="entry name" value="alpha/beta hydrolase"/>
    <property type="match status" value="2"/>
</dbReference>
<organism evidence="2 3">
    <name type="scientific">Colletotrichum tanaceti</name>
    <dbReference type="NCBI Taxonomy" id="1306861"/>
    <lineage>
        <taxon>Eukaryota</taxon>
        <taxon>Fungi</taxon>
        <taxon>Dikarya</taxon>
        <taxon>Ascomycota</taxon>
        <taxon>Pezizomycotina</taxon>
        <taxon>Sordariomycetes</taxon>
        <taxon>Hypocreomycetidae</taxon>
        <taxon>Glomerellales</taxon>
        <taxon>Glomerellaceae</taxon>
        <taxon>Colletotrichum</taxon>
        <taxon>Colletotrichum destructivum species complex</taxon>
    </lineage>
</organism>
<feature type="domain" description="AB hydrolase-1" evidence="1">
    <location>
        <begin position="162"/>
        <end position="430"/>
    </location>
</feature>